<dbReference type="Gene3D" id="6.20.330.10">
    <property type="match status" value="1"/>
</dbReference>
<evidence type="ECO:0000259" key="13">
    <source>
        <dbReference type="Pfam" id="PF08496"/>
    </source>
</evidence>
<dbReference type="InterPro" id="IPR002142">
    <property type="entry name" value="Peptidase_S49"/>
</dbReference>
<reference evidence="14 15" key="1">
    <citation type="submission" date="2020-12" db="EMBL/GenBank/DDBJ databases">
        <title>Novel Thalassolituus-related marine hydrocarbonoclastic bacteria mediated algae-derived hydrocarbons mineralization in twilight zone of the northern South China Sea.</title>
        <authorList>
            <person name="Dong C."/>
        </authorList>
    </citation>
    <scope>NUCLEOTIDE SEQUENCE [LARGE SCALE GENOMIC DNA]</scope>
    <source>
        <strain evidence="14 15">IMCC1826</strain>
    </source>
</reference>
<dbReference type="EMBL" id="JAEDAH010000051">
    <property type="protein sequence ID" value="MCA6064017.1"/>
    <property type="molecule type" value="Genomic_DNA"/>
</dbReference>
<proteinExistence type="inferred from homology"/>
<evidence type="ECO:0000256" key="7">
    <source>
        <dbReference type="ARBA" id="ARBA00022825"/>
    </source>
</evidence>
<evidence type="ECO:0000313" key="14">
    <source>
        <dbReference type="EMBL" id="MCA6064017.1"/>
    </source>
</evidence>
<evidence type="ECO:0000256" key="11">
    <source>
        <dbReference type="SAM" id="Phobius"/>
    </source>
</evidence>
<dbReference type="PANTHER" id="PTHR42987">
    <property type="entry name" value="PEPTIDASE S49"/>
    <property type="match status" value="1"/>
</dbReference>
<feature type="transmembrane region" description="Helical" evidence="11">
    <location>
        <begin position="192"/>
        <end position="209"/>
    </location>
</feature>
<keyword evidence="6 14" id="KW-0378">Hydrolase</keyword>
<keyword evidence="9 11" id="KW-0472">Membrane</keyword>
<keyword evidence="5 11" id="KW-0812">Transmembrane</keyword>
<dbReference type="Gene3D" id="3.90.226.10">
    <property type="entry name" value="2-enoyl-CoA Hydratase, Chain A, domain 1"/>
    <property type="match status" value="1"/>
</dbReference>
<dbReference type="Proteomes" id="UP000714380">
    <property type="component" value="Unassembled WGS sequence"/>
</dbReference>
<evidence type="ECO:0000256" key="10">
    <source>
        <dbReference type="SAM" id="Coils"/>
    </source>
</evidence>
<evidence type="ECO:0000256" key="2">
    <source>
        <dbReference type="ARBA" id="ARBA00008683"/>
    </source>
</evidence>
<evidence type="ECO:0000256" key="5">
    <source>
        <dbReference type="ARBA" id="ARBA00022692"/>
    </source>
</evidence>
<dbReference type="RefSeq" id="WP_225674578.1">
    <property type="nucleotide sequence ID" value="NZ_JAEDAH010000051.1"/>
</dbReference>
<accession>A0ABS7ZQP5</accession>
<protein>
    <submittedName>
        <fullName evidence="14">Protease SohB</fullName>
        <ecNumber evidence="14">3.4.21.-</ecNumber>
    </submittedName>
</protein>
<gene>
    <name evidence="14" type="primary">sohB</name>
    <name evidence="14" type="ORF">I9W95_10385</name>
</gene>
<organism evidence="14 15">
    <name type="scientific">Thalassolituus marinus</name>
    <dbReference type="NCBI Taxonomy" id="671053"/>
    <lineage>
        <taxon>Bacteria</taxon>
        <taxon>Pseudomonadati</taxon>
        <taxon>Pseudomonadota</taxon>
        <taxon>Gammaproteobacteria</taxon>
        <taxon>Oceanospirillales</taxon>
        <taxon>Oceanospirillaceae</taxon>
        <taxon>Thalassolituus</taxon>
    </lineage>
</organism>
<evidence type="ECO:0000256" key="8">
    <source>
        <dbReference type="ARBA" id="ARBA00022989"/>
    </source>
</evidence>
<evidence type="ECO:0000256" key="3">
    <source>
        <dbReference type="ARBA" id="ARBA00022475"/>
    </source>
</evidence>
<dbReference type="PANTHER" id="PTHR42987:SF4">
    <property type="entry name" value="PROTEASE SOHB-RELATED"/>
    <property type="match status" value="1"/>
</dbReference>
<evidence type="ECO:0000256" key="1">
    <source>
        <dbReference type="ARBA" id="ARBA00004236"/>
    </source>
</evidence>
<keyword evidence="10" id="KW-0175">Coiled coil</keyword>
<keyword evidence="4 14" id="KW-0645">Protease</keyword>
<evidence type="ECO:0000256" key="6">
    <source>
        <dbReference type="ARBA" id="ARBA00022801"/>
    </source>
</evidence>
<feature type="domain" description="Peptidase S49 N-terminal proteobacteria" evidence="13">
    <location>
        <begin position="2"/>
        <end position="160"/>
    </location>
</feature>
<evidence type="ECO:0000256" key="4">
    <source>
        <dbReference type="ARBA" id="ARBA00022670"/>
    </source>
</evidence>
<dbReference type="Pfam" id="PF01343">
    <property type="entry name" value="Peptidase_S49"/>
    <property type="match status" value="1"/>
</dbReference>
<feature type="transmembrane region" description="Helical" evidence="11">
    <location>
        <begin position="12"/>
        <end position="33"/>
    </location>
</feature>
<name>A0ABS7ZQP5_9GAMM</name>
<dbReference type="CDD" id="cd07023">
    <property type="entry name" value="S49_Sppa_N_C"/>
    <property type="match status" value="1"/>
</dbReference>
<comment type="caution">
    <text evidence="14">The sequence shown here is derived from an EMBL/GenBank/DDBJ whole genome shotgun (WGS) entry which is preliminary data.</text>
</comment>
<feature type="coiled-coil region" evidence="10">
    <location>
        <begin position="43"/>
        <end position="90"/>
    </location>
</feature>
<dbReference type="NCBIfam" id="NF008745">
    <property type="entry name" value="PRK11778.1"/>
    <property type="match status" value="1"/>
</dbReference>
<comment type="similarity">
    <text evidence="2">Belongs to the peptidase S49 family.</text>
</comment>
<keyword evidence="15" id="KW-1185">Reference proteome</keyword>
<evidence type="ECO:0000259" key="12">
    <source>
        <dbReference type="Pfam" id="PF01343"/>
    </source>
</evidence>
<keyword evidence="7" id="KW-0720">Serine protease</keyword>
<evidence type="ECO:0000313" key="15">
    <source>
        <dbReference type="Proteomes" id="UP000714380"/>
    </source>
</evidence>
<dbReference type="InterPro" id="IPR029045">
    <property type="entry name" value="ClpP/crotonase-like_dom_sf"/>
</dbReference>
<keyword evidence="3" id="KW-1003">Cell membrane</keyword>
<keyword evidence="8 11" id="KW-1133">Transmembrane helix</keyword>
<evidence type="ECO:0000256" key="9">
    <source>
        <dbReference type="ARBA" id="ARBA00023136"/>
    </source>
</evidence>
<dbReference type="InterPro" id="IPR013703">
    <property type="entry name" value="Peptidase_S49_N_proteobac"/>
</dbReference>
<dbReference type="EC" id="3.4.21.-" evidence="14"/>
<sequence length="354" mass="39534">MEFLSDYGLFLLKAITVVIAILFVVGGVVAVGARNRKPGSEGELSVRKLNDELEDDREQLEDAILSKDELKALDKDKKKEDKARLKAEKKRSKDGLESREVRKRVFVMDFDGDIQASAVDTFRREITAVLTMARPDDEVVVRLESGGGMVHSYGLAASQLKRIRDKGIALTVCVDRVAASGGYMMACIANRIVAAPFAIIGSIGVVAQLPNFSRLLKKHDVDYELFTAGEYKRTVTMFGHNSMKAKDKFQSDLEDTHDLFKAHVKQFRPRIEIEKVATGDIWYGQQAIENKLIDEVGTSDDYIVAACDRADVFGVRYEHRKTLQEKLGISLQKGIESAFTRILTVLSRQQQSKG</sequence>
<dbReference type="SUPFAM" id="SSF52096">
    <property type="entry name" value="ClpP/crotonase"/>
    <property type="match status" value="1"/>
</dbReference>
<dbReference type="GO" id="GO:0006508">
    <property type="term" value="P:proteolysis"/>
    <property type="evidence" value="ECO:0007669"/>
    <property type="project" value="UniProtKB-KW"/>
</dbReference>
<feature type="domain" description="Peptidase S49" evidence="12">
    <location>
        <begin position="164"/>
        <end position="310"/>
    </location>
</feature>
<dbReference type="Pfam" id="PF08496">
    <property type="entry name" value="Peptidase_S49_N"/>
    <property type="match status" value="1"/>
</dbReference>
<comment type="subcellular location">
    <subcellularLocation>
        <location evidence="1">Cell membrane</location>
    </subcellularLocation>
</comment>
<dbReference type="InterPro" id="IPR047272">
    <property type="entry name" value="S49_SppA_C"/>
</dbReference>
<dbReference type="GO" id="GO:0008233">
    <property type="term" value="F:peptidase activity"/>
    <property type="evidence" value="ECO:0007669"/>
    <property type="project" value="UniProtKB-KW"/>
</dbReference>